<evidence type="ECO:0000259" key="3">
    <source>
        <dbReference type="Pfam" id="PF14309"/>
    </source>
</evidence>
<dbReference type="InterPro" id="IPR025486">
    <property type="entry name" value="DUF4378"/>
</dbReference>
<sequence length="862" mass="98368">MGTQLHRVNSGVQFEDYHPGCLWGILHVLHHHHRNNAKKIVPHKKHRERRHAKCCGNPKTISMDRDKFEARGLLDAEADKFFVEQHPTKVSPTDKSLKALVTEEMSEEENHKHWLLGFSAEPKFQRTNSINHLEPSDYRLGKISTDWANPIIILHKNANNSASELEFSSLKKTNRRSVPRNKEFDVCDNANVESSIGQYQHSGKHVGIKTEKVMGTSKSLNQIDVDHQVKEYVDVLEIFKVNKELFLNILQDPDIAISKQSPGPLISNRKAKLTKSGSFPVADISQVRYLRPSTLEHKRNEAWTYPRREKFVPSIQVSKPDAVRSQEGYNEKTRPSFDNQDVDSTIKHEPSTSSSGSLRLSNHQNWNQLVIGRLRGIKQRIKHAIKVGKKEEGKANRNQFLQRVPTASADGEYMPKSFEHISMSQDGSDNSISCNETDGFDHNLSNTVLHRMRRTASLNEFMDKYARLFESSSRREMKLPHSKSLRLRNEDNISSKDSAPKFFRRISSLSDVESFYSLVREVVRDSEKAVRTENDCSANAGSHSRSEAKSSSFVIDTDKTQPLDAVVETQFQKNMDEGRSGDEGLPNTDEPAENMVEPENLTSFFREDQEIDKAVNPTVDPSQSSLASEPEIVDTTKCHISEAGSESNPLFIHIDEADSSNVMKNESVEDSLPSLCSEVNNESDSRFLPFELGNDEASFNYVKDVLHLSGFTGNESLGNWYSLDQPLDPSLFKEMERDLHHQVNYSEVLSGICDHQLLFDLINELLLEMNETSFTYFPRAFSFNHRMRPMPKGHRLIEEVWSRICYYLSFRSEADRSLDDIVAQDLTKGDGWMNHEFETECVALELEDLIFDELLQEVCSWS</sequence>
<dbReference type="PANTHER" id="PTHR47071">
    <property type="entry name" value="PROTEIN TRM32"/>
    <property type="match status" value="1"/>
</dbReference>
<proteinExistence type="predicted"/>
<dbReference type="PANTHER" id="PTHR47071:SF2">
    <property type="entry name" value="PROTEIN TRM32"/>
    <property type="match status" value="1"/>
</dbReference>
<dbReference type="Pfam" id="PF14309">
    <property type="entry name" value="DUF4378"/>
    <property type="match status" value="1"/>
</dbReference>
<feature type="region of interest" description="Disordered" evidence="1">
    <location>
        <begin position="317"/>
        <end position="360"/>
    </location>
</feature>
<dbReference type="InterPro" id="IPR022212">
    <property type="entry name" value="DUF3741"/>
</dbReference>
<dbReference type="InterPro" id="IPR044257">
    <property type="entry name" value="TRM32-like"/>
</dbReference>
<dbReference type="Pfam" id="PF12552">
    <property type="entry name" value="DUF3741"/>
    <property type="match status" value="1"/>
</dbReference>
<evidence type="ECO:0000313" key="4">
    <source>
        <dbReference type="EMBL" id="KDO72857.1"/>
    </source>
</evidence>
<feature type="domain" description="DUF4378" evidence="3">
    <location>
        <begin position="699"/>
        <end position="857"/>
    </location>
</feature>
<evidence type="ECO:0000313" key="5">
    <source>
        <dbReference type="Proteomes" id="UP000027120"/>
    </source>
</evidence>
<evidence type="ECO:0000259" key="2">
    <source>
        <dbReference type="Pfam" id="PF12552"/>
    </source>
</evidence>
<evidence type="ECO:0008006" key="6">
    <source>
        <dbReference type="Google" id="ProtNLM"/>
    </source>
</evidence>
<feature type="domain" description="DUF3741" evidence="2">
    <location>
        <begin position="227"/>
        <end position="254"/>
    </location>
</feature>
<dbReference type="Proteomes" id="UP000027120">
    <property type="component" value="Unassembled WGS sequence"/>
</dbReference>
<feature type="region of interest" description="Disordered" evidence="1">
    <location>
        <begin position="528"/>
        <end position="553"/>
    </location>
</feature>
<dbReference type="STRING" id="2711.A0A067GBH7"/>
<accession>A0A067GBH7</accession>
<dbReference type="eggNOG" id="ENOG502RSQC">
    <property type="taxonomic scope" value="Eukaryota"/>
</dbReference>
<dbReference type="PaxDb" id="2711-XP_006488319.1"/>
<protein>
    <recommendedName>
        <fullName evidence="6">DUF4378 domain-containing protein</fullName>
    </recommendedName>
</protein>
<feature type="compositionally biased region" description="Polar residues" evidence="1">
    <location>
        <begin position="535"/>
        <end position="553"/>
    </location>
</feature>
<name>A0A067GBH7_CITSI</name>
<keyword evidence="5" id="KW-1185">Reference proteome</keyword>
<feature type="compositionally biased region" description="Basic and acidic residues" evidence="1">
    <location>
        <begin position="321"/>
        <end position="335"/>
    </location>
</feature>
<reference evidence="4 5" key="1">
    <citation type="submission" date="2014-04" db="EMBL/GenBank/DDBJ databases">
        <authorList>
            <consortium name="International Citrus Genome Consortium"/>
            <person name="Gmitter F."/>
            <person name="Chen C."/>
            <person name="Farmerie W."/>
            <person name="Harkins T."/>
            <person name="Desany B."/>
            <person name="Mohiuddin M."/>
            <person name="Kodira C."/>
            <person name="Borodovsky M."/>
            <person name="Lomsadze A."/>
            <person name="Burns P."/>
            <person name="Jenkins J."/>
            <person name="Prochnik S."/>
            <person name="Shu S."/>
            <person name="Chapman J."/>
            <person name="Pitluck S."/>
            <person name="Schmutz J."/>
            <person name="Rokhsar D."/>
        </authorList>
    </citation>
    <scope>NUCLEOTIDE SEQUENCE</scope>
</reference>
<evidence type="ECO:0000256" key="1">
    <source>
        <dbReference type="SAM" id="MobiDB-lite"/>
    </source>
</evidence>
<feature type="compositionally biased region" description="Low complexity" evidence="1">
    <location>
        <begin position="351"/>
        <end position="360"/>
    </location>
</feature>
<dbReference type="AlphaFoldDB" id="A0A067GBH7"/>
<organism evidence="4 5">
    <name type="scientific">Citrus sinensis</name>
    <name type="common">Sweet orange</name>
    <name type="synonym">Citrus aurantium var. sinensis</name>
    <dbReference type="NCBI Taxonomy" id="2711"/>
    <lineage>
        <taxon>Eukaryota</taxon>
        <taxon>Viridiplantae</taxon>
        <taxon>Streptophyta</taxon>
        <taxon>Embryophyta</taxon>
        <taxon>Tracheophyta</taxon>
        <taxon>Spermatophyta</taxon>
        <taxon>Magnoliopsida</taxon>
        <taxon>eudicotyledons</taxon>
        <taxon>Gunneridae</taxon>
        <taxon>Pentapetalae</taxon>
        <taxon>rosids</taxon>
        <taxon>malvids</taxon>
        <taxon>Sapindales</taxon>
        <taxon>Rutaceae</taxon>
        <taxon>Aurantioideae</taxon>
        <taxon>Citrus</taxon>
    </lineage>
</organism>
<dbReference type="EMBL" id="KK784886">
    <property type="protein sequence ID" value="KDO72857.1"/>
    <property type="molecule type" value="Genomic_DNA"/>
</dbReference>
<gene>
    <name evidence="4" type="ORF">CISIN_1g002967mg</name>
</gene>